<gene>
    <name evidence="2" type="ORF">Ldro_0780</name>
</gene>
<keyword evidence="3" id="KW-1185">Reference proteome</keyword>
<evidence type="ECO:0000313" key="2">
    <source>
        <dbReference type="EMBL" id="KTC89122.1"/>
    </source>
</evidence>
<dbReference type="InterPro" id="IPR001387">
    <property type="entry name" value="Cro/C1-type_HTH"/>
</dbReference>
<dbReference type="InterPro" id="IPR010982">
    <property type="entry name" value="Lambda_DNA-bd_dom_sf"/>
</dbReference>
<name>A0A0W0T0I8_9GAMM</name>
<dbReference type="GO" id="GO:0003677">
    <property type="term" value="F:DNA binding"/>
    <property type="evidence" value="ECO:0007669"/>
    <property type="project" value="InterPro"/>
</dbReference>
<dbReference type="RefSeq" id="WP_058495122.1">
    <property type="nucleotide sequence ID" value="NZ_CAAAIU010000021.1"/>
</dbReference>
<protein>
    <submittedName>
        <fullName evidence="2">Helix-turn-helix domain protein</fullName>
    </submittedName>
</protein>
<evidence type="ECO:0000259" key="1">
    <source>
        <dbReference type="PROSITE" id="PS50943"/>
    </source>
</evidence>
<dbReference type="Gene3D" id="1.10.260.40">
    <property type="entry name" value="lambda repressor-like DNA-binding domains"/>
    <property type="match status" value="1"/>
</dbReference>
<feature type="domain" description="HTH cro/C1-type" evidence="1">
    <location>
        <begin position="6"/>
        <end position="34"/>
    </location>
</feature>
<sequence length="162" mass="18999">MYNERLKKLIEEKKLSIPQLAKLIQKSPNTIKSWLANPDSTKFRSLSYHMFMYIVSVVTLHNCKNDRDIEYLIADHNYSAEYHIKNAMGFLDALLNKLNNYNNDIASHIIKNLECALDDITITNQIIREYLPSIRSNQPSLVIHKETNEYIIERNVEREMGK</sequence>
<organism evidence="2 3">
    <name type="scientific">Legionella drozanskii LLAP-1</name>
    <dbReference type="NCBI Taxonomy" id="1212489"/>
    <lineage>
        <taxon>Bacteria</taxon>
        <taxon>Pseudomonadati</taxon>
        <taxon>Pseudomonadota</taxon>
        <taxon>Gammaproteobacteria</taxon>
        <taxon>Legionellales</taxon>
        <taxon>Legionellaceae</taxon>
        <taxon>Legionella</taxon>
    </lineage>
</organism>
<accession>A0A0W0T0I8</accession>
<dbReference type="PROSITE" id="PS50943">
    <property type="entry name" value="HTH_CROC1"/>
    <property type="match status" value="1"/>
</dbReference>
<dbReference type="EMBL" id="LNXY01000011">
    <property type="protein sequence ID" value="KTC89122.1"/>
    <property type="molecule type" value="Genomic_DNA"/>
</dbReference>
<dbReference type="PATRIC" id="fig|1212489.4.peg.813"/>
<dbReference type="AlphaFoldDB" id="A0A0W0T0I8"/>
<dbReference type="CDD" id="cd00093">
    <property type="entry name" value="HTH_XRE"/>
    <property type="match status" value="1"/>
</dbReference>
<proteinExistence type="predicted"/>
<evidence type="ECO:0000313" key="3">
    <source>
        <dbReference type="Proteomes" id="UP000054736"/>
    </source>
</evidence>
<comment type="caution">
    <text evidence="2">The sequence shown here is derived from an EMBL/GenBank/DDBJ whole genome shotgun (WGS) entry which is preliminary data.</text>
</comment>
<reference evidence="2 3" key="1">
    <citation type="submission" date="2015-11" db="EMBL/GenBank/DDBJ databases">
        <title>Genomic analysis of 38 Legionella species identifies large and diverse effector repertoires.</title>
        <authorList>
            <person name="Burstein D."/>
            <person name="Amaro F."/>
            <person name="Zusman T."/>
            <person name="Lifshitz Z."/>
            <person name="Cohen O."/>
            <person name="Gilbert J.A."/>
            <person name="Pupko T."/>
            <person name="Shuman H.A."/>
            <person name="Segal G."/>
        </authorList>
    </citation>
    <scope>NUCLEOTIDE SEQUENCE [LARGE SCALE GENOMIC DNA]</scope>
    <source>
        <strain evidence="2 3">ATCC 700990</strain>
    </source>
</reference>
<dbReference type="Proteomes" id="UP000054736">
    <property type="component" value="Unassembled WGS sequence"/>
</dbReference>